<protein>
    <submittedName>
        <fullName evidence="1">Uncharacterized protein</fullName>
    </submittedName>
</protein>
<dbReference type="EMBL" id="JABFUD020000017">
    <property type="protein sequence ID" value="KAI5067116.1"/>
    <property type="molecule type" value="Genomic_DNA"/>
</dbReference>
<evidence type="ECO:0000313" key="2">
    <source>
        <dbReference type="Proteomes" id="UP000886520"/>
    </source>
</evidence>
<name>A0A9D4UFR9_ADICA</name>
<evidence type="ECO:0000313" key="1">
    <source>
        <dbReference type="EMBL" id="KAI5067116.1"/>
    </source>
</evidence>
<dbReference type="AlphaFoldDB" id="A0A9D4UFR9"/>
<dbReference type="Proteomes" id="UP000886520">
    <property type="component" value="Chromosome 17"/>
</dbReference>
<sequence length="167" mass="18640">MRRRSYIARPTKQEIPILANRANITRHAPQIAPLFPGHQPNRSVGERVGRGGPWAMPACQPASQRHRAATTPACSIQERGLDRADLTIRVLAITSCEYPQFTYICFLSFSVWKAWNSSRPAARSALKQATKGSMLFTLCFQGEESDLLSQDLDGFFETENKATRDAS</sequence>
<comment type="caution">
    <text evidence="1">The sequence shown here is derived from an EMBL/GenBank/DDBJ whole genome shotgun (WGS) entry which is preliminary data.</text>
</comment>
<accession>A0A9D4UFR9</accession>
<organism evidence="1 2">
    <name type="scientific">Adiantum capillus-veneris</name>
    <name type="common">Maidenhair fern</name>
    <dbReference type="NCBI Taxonomy" id="13818"/>
    <lineage>
        <taxon>Eukaryota</taxon>
        <taxon>Viridiplantae</taxon>
        <taxon>Streptophyta</taxon>
        <taxon>Embryophyta</taxon>
        <taxon>Tracheophyta</taxon>
        <taxon>Polypodiopsida</taxon>
        <taxon>Polypodiidae</taxon>
        <taxon>Polypodiales</taxon>
        <taxon>Pteridineae</taxon>
        <taxon>Pteridaceae</taxon>
        <taxon>Vittarioideae</taxon>
        <taxon>Adiantum</taxon>
    </lineage>
</organism>
<reference evidence="1" key="1">
    <citation type="submission" date="2021-01" db="EMBL/GenBank/DDBJ databases">
        <title>Adiantum capillus-veneris genome.</title>
        <authorList>
            <person name="Fang Y."/>
            <person name="Liao Q."/>
        </authorList>
    </citation>
    <scope>NUCLEOTIDE SEQUENCE</scope>
    <source>
        <strain evidence="1">H3</strain>
        <tissue evidence="1">Leaf</tissue>
    </source>
</reference>
<proteinExistence type="predicted"/>
<gene>
    <name evidence="1" type="ORF">GOP47_0017644</name>
</gene>
<keyword evidence="2" id="KW-1185">Reference proteome</keyword>